<sequence length="513" mass="55871">MTALAKLLTSFKSLDIKLTIDDDDKLVVRGNKANLTPDLIGRINANKTELVGLLKSAKSGGQKITPQMLPLVKLTQQDIDYIVAHVPGGVANIQDIYPLGPLQQAILFHHMMEHEGGDPYVMPMLFKANTQAAFERFIKGLQFVMNRHDILRTLVLWASLPEAVQVVLREVSLSVQWIDTPTDEAPLSFMERLCAPELQNMALDQAPLVKVQVTKGAESEEHFVLIQFHHMVSDHVGIDIIQQELAAFERGDTAGLATPMPYREFIAHTLHLAEQYDAGAYFKATLGDITRSCLPFGLNDIQGDGSRIIERREALPEAVSEQLRAAAKQARVSPAVLFHGAWGLLLSGFSATEDVVFGTVVSGRLQGTSGAAHTVGVFMNTLPLRVRTHDGDGTVSELVAQVQRTLAELLPYEQASLAAAQRATSIVGDTPLFSGMLNYRHSALGEAIESDVFLVAGQERSNYPVSLLVDDLGQSFAVSVQLDSAVDAVQVMQCTQALIAKLSEALLHSPEMP</sequence>
<dbReference type="InterPro" id="IPR023213">
    <property type="entry name" value="CAT-like_dom_sf"/>
</dbReference>
<dbReference type="Pfam" id="PF00668">
    <property type="entry name" value="Condensation"/>
    <property type="match status" value="1"/>
</dbReference>
<dbReference type="CDD" id="cd19544">
    <property type="entry name" value="E-C_NRPS"/>
    <property type="match status" value="1"/>
</dbReference>
<dbReference type="Gene3D" id="3.30.559.30">
    <property type="entry name" value="Nonribosomal peptide synthetase, condensation domain"/>
    <property type="match status" value="1"/>
</dbReference>
<dbReference type="Pfam" id="PF18563">
    <property type="entry name" value="TubC_N"/>
    <property type="match status" value="1"/>
</dbReference>
<dbReference type="InterPro" id="IPR044894">
    <property type="entry name" value="TubC_N_sf"/>
</dbReference>
<dbReference type="RefSeq" id="WP_310282028.1">
    <property type="nucleotide sequence ID" value="NZ_JAVDWR010000037.1"/>
</dbReference>
<evidence type="ECO:0000259" key="2">
    <source>
        <dbReference type="Pfam" id="PF18563"/>
    </source>
</evidence>
<comment type="caution">
    <text evidence="3">The sequence shown here is derived from an EMBL/GenBank/DDBJ whole genome shotgun (WGS) entry which is preliminary data.</text>
</comment>
<dbReference type="SUPFAM" id="SSF52777">
    <property type="entry name" value="CoA-dependent acyltransferases"/>
    <property type="match status" value="2"/>
</dbReference>
<organism evidence="3 4">
    <name type="scientific">Rheinheimera soli</name>
    <dbReference type="NCBI Taxonomy" id="443616"/>
    <lineage>
        <taxon>Bacteria</taxon>
        <taxon>Pseudomonadati</taxon>
        <taxon>Pseudomonadota</taxon>
        <taxon>Gammaproteobacteria</taxon>
        <taxon>Chromatiales</taxon>
        <taxon>Chromatiaceae</taxon>
        <taxon>Rheinheimera</taxon>
    </lineage>
</organism>
<dbReference type="Proteomes" id="UP001257909">
    <property type="component" value="Unassembled WGS sequence"/>
</dbReference>
<proteinExistence type="predicted"/>
<dbReference type="InterPro" id="IPR001242">
    <property type="entry name" value="Condensation_dom"/>
</dbReference>
<dbReference type="PANTHER" id="PTHR45527:SF1">
    <property type="entry name" value="FATTY ACID SYNTHASE"/>
    <property type="match status" value="1"/>
</dbReference>
<dbReference type="EMBL" id="JAVDWR010000037">
    <property type="protein sequence ID" value="MDR7123145.1"/>
    <property type="molecule type" value="Genomic_DNA"/>
</dbReference>
<dbReference type="InterPro" id="IPR041464">
    <property type="entry name" value="TubC_N"/>
</dbReference>
<feature type="non-terminal residue" evidence="3">
    <location>
        <position position="513"/>
    </location>
</feature>
<accession>A0ABU1W5N7</accession>
<gene>
    <name evidence="3" type="ORF">J2W69_004128</name>
</gene>
<feature type="domain" description="TubC N-terminal docking" evidence="2">
    <location>
        <begin position="5"/>
        <end position="55"/>
    </location>
</feature>
<evidence type="ECO:0000313" key="3">
    <source>
        <dbReference type="EMBL" id="MDR7123145.1"/>
    </source>
</evidence>
<dbReference type="Gene3D" id="1.10.10.1830">
    <property type="entry name" value="Non-ribosomal peptide synthase, adenylation domain"/>
    <property type="match status" value="1"/>
</dbReference>
<feature type="domain" description="Condensation" evidence="1">
    <location>
        <begin position="94"/>
        <end position="506"/>
    </location>
</feature>
<dbReference type="Gene3D" id="3.30.559.10">
    <property type="entry name" value="Chloramphenicol acetyltransferase-like domain"/>
    <property type="match status" value="1"/>
</dbReference>
<evidence type="ECO:0008006" key="5">
    <source>
        <dbReference type="Google" id="ProtNLM"/>
    </source>
</evidence>
<protein>
    <recommendedName>
        <fullName evidence="5">Condensation domain-containing protein</fullName>
    </recommendedName>
</protein>
<reference evidence="3 4" key="1">
    <citation type="submission" date="2023-07" db="EMBL/GenBank/DDBJ databases">
        <title>Sorghum-associated microbial communities from plants grown in Nebraska, USA.</title>
        <authorList>
            <person name="Schachtman D."/>
        </authorList>
    </citation>
    <scope>NUCLEOTIDE SEQUENCE [LARGE SCALE GENOMIC DNA]</scope>
    <source>
        <strain evidence="3 4">4138</strain>
    </source>
</reference>
<dbReference type="PANTHER" id="PTHR45527">
    <property type="entry name" value="NONRIBOSOMAL PEPTIDE SYNTHETASE"/>
    <property type="match status" value="1"/>
</dbReference>
<name>A0ABU1W5N7_9GAMM</name>
<evidence type="ECO:0000259" key="1">
    <source>
        <dbReference type="Pfam" id="PF00668"/>
    </source>
</evidence>
<keyword evidence="4" id="KW-1185">Reference proteome</keyword>
<evidence type="ECO:0000313" key="4">
    <source>
        <dbReference type="Proteomes" id="UP001257909"/>
    </source>
</evidence>